<proteinExistence type="inferred from homology"/>
<reference evidence="3" key="1">
    <citation type="submission" date="2023-03" db="EMBL/GenBank/DDBJ databases">
        <title>MT1 and MT2 Draft Genomes of Novel Species.</title>
        <authorList>
            <person name="Venkateswaran K."/>
        </authorList>
    </citation>
    <scope>NUCLEOTIDE SEQUENCE</scope>
    <source>
        <strain evidence="3">F6_8S_P_1A</strain>
    </source>
</reference>
<organism evidence="3 4">
    <name type="scientific">Leifsonia virtsii</name>
    <dbReference type="NCBI Taxonomy" id="3035915"/>
    <lineage>
        <taxon>Bacteria</taxon>
        <taxon>Bacillati</taxon>
        <taxon>Actinomycetota</taxon>
        <taxon>Actinomycetes</taxon>
        <taxon>Micrococcales</taxon>
        <taxon>Microbacteriaceae</taxon>
        <taxon>Leifsonia</taxon>
    </lineage>
</organism>
<dbReference type="Gene3D" id="3.20.20.140">
    <property type="entry name" value="Metal-dependent hydrolases"/>
    <property type="match status" value="1"/>
</dbReference>
<dbReference type="Proteomes" id="UP001174210">
    <property type="component" value="Unassembled WGS sequence"/>
</dbReference>
<dbReference type="InterPro" id="IPR032466">
    <property type="entry name" value="Metal_Hydrolase"/>
</dbReference>
<accession>A0ABT8J230</accession>
<comment type="caution">
    <text evidence="3">The sequence shown here is derived from an EMBL/GenBank/DDBJ whole genome shotgun (WGS) entry which is preliminary data.</text>
</comment>
<dbReference type="SUPFAM" id="SSF51556">
    <property type="entry name" value="Metallo-dependent hydrolases"/>
    <property type="match status" value="1"/>
</dbReference>
<gene>
    <name evidence="3" type="ORF">P5G59_18430</name>
</gene>
<feature type="domain" description="Amidohydrolase-related" evidence="2">
    <location>
        <begin position="5"/>
        <end position="275"/>
    </location>
</feature>
<comment type="similarity">
    <text evidence="1">Belongs to the metallo-dependent hydrolases superfamily.</text>
</comment>
<evidence type="ECO:0000259" key="2">
    <source>
        <dbReference type="Pfam" id="PF04909"/>
    </source>
</evidence>
<dbReference type="InterPro" id="IPR052350">
    <property type="entry name" value="Metallo-dep_Lactonases"/>
</dbReference>
<protein>
    <submittedName>
        <fullName evidence="3">Amidohydrolase family protein</fullName>
    </submittedName>
</protein>
<dbReference type="PANTHER" id="PTHR43569:SF2">
    <property type="entry name" value="AMIDOHYDROLASE-RELATED DOMAIN-CONTAINING PROTEIN"/>
    <property type="match status" value="1"/>
</dbReference>
<evidence type="ECO:0000313" key="3">
    <source>
        <dbReference type="EMBL" id="MDN4599134.1"/>
    </source>
</evidence>
<dbReference type="InterPro" id="IPR006680">
    <property type="entry name" value="Amidohydro-rel"/>
</dbReference>
<keyword evidence="4" id="KW-1185">Reference proteome</keyword>
<sequence>MTERIDAHVHLWNRRTDPQDWIDPVTMAAIDRDFGSDDLRAMLASTGMERAVLVQASNSLEESERLSHADPSVVAGLVAWVDLTGDVPAQLDRVRTGRVPVVGVRHLAHIDPDPEWLLRPDVAGGLAALGGEGLVFDLVVRDWQLPQAAALAERHGDVRFVLDHLGGPLAGDADPAGWEKGLRALAAQGNVVAKVSGLTSGLVPGEWDADDLGEVVDVALDAFGPDRLLYGSDWPLAELGGGSPAWRSAFDELVSGLAAGERDALLGGNAARVYSLG</sequence>
<dbReference type="EMBL" id="JAROCB010000005">
    <property type="protein sequence ID" value="MDN4599134.1"/>
    <property type="molecule type" value="Genomic_DNA"/>
</dbReference>
<dbReference type="RefSeq" id="WP_301220478.1">
    <property type="nucleotide sequence ID" value="NZ_JAROCB010000005.1"/>
</dbReference>
<evidence type="ECO:0000313" key="4">
    <source>
        <dbReference type="Proteomes" id="UP001174210"/>
    </source>
</evidence>
<name>A0ABT8J230_9MICO</name>
<dbReference type="Pfam" id="PF04909">
    <property type="entry name" value="Amidohydro_2"/>
    <property type="match status" value="1"/>
</dbReference>
<evidence type="ECO:0000256" key="1">
    <source>
        <dbReference type="ARBA" id="ARBA00038310"/>
    </source>
</evidence>
<dbReference type="PANTHER" id="PTHR43569">
    <property type="entry name" value="AMIDOHYDROLASE"/>
    <property type="match status" value="1"/>
</dbReference>